<accession>A0A517XPN5</accession>
<dbReference type="Pfam" id="PF00378">
    <property type="entry name" value="ECH_1"/>
    <property type="match status" value="1"/>
</dbReference>
<dbReference type="OrthoDB" id="9771883at2"/>
<organism evidence="1 2">
    <name type="scientific">Urbifossiella limnaea</name>
    <dbReference type="NCBI Taxonomy" id="2528023"/>
    <lineage>
        <taxon>Bacteria</taxon>
        <taxon>Pseudomonadati</taxon>
        <taxon>Planctomycetota</taxon>
        <taxon>Planctomycetia</taxon>
        <taxon>Gemmatales</taxon>
        <taxon>Gemmataceae</taxon>
        <taxon>Urbifossiella</taxon>
    </lineage>
</organism>
<evidence type="ECO:0000313" key="1">
    <source>
        <dbReference type="EMBL" id="QDU19456.1"/>
    </source>
</evidence>
<dbReference type="GO" id="GO:0004300">
    <property type="term" value="F:enoyl-CoA hydratase activity"/>
    <property type="evidence" value="ECO:0007669"/>
    <property type="project" value="TreeGrafter"/>
</dbReference>
<dbReference type="CDD" id="cd06558">
    <property type="entry name" value="crotonase-like"/>
    <property type="match status" value="1"/>
</dbReference>
<name>A0A517XPN5_9BACT</name>
<dbReference type="Proteomes" id="UP000319576">
    <property type="component" value="Chromosome"/>
</dbReference>
<reference evidence="1 2" key="1">
    <citation type="submission" date="2019-02" db="EMBL/GenBank/DDBJ databases">
        <title>Deep-cultivation of Planctomycetes and their phenomic and genomic characterization uncovers novel biology.</title>
        <authorList>
            <person name="Wiegand S."/>
            <person name="Jogler M."/>
            <person name="Boedeker C."/>
            <person name="Pinto D."/>
            <person name="Vollmers J."/>
            <person name="Rivas-Marin E."/>
            <person name="Kohn T."/>
            <person name="Peeters S.H."/>
            <person name="Heuer A."/>
            <person name="Rast P."/>
            <person name="Oberbeckmann S."/>
            <person name="Bunk B."/>
            <person name="Jeske O."/>
            <person name="Meyerdierks A."/>
            <person name="Storesund J.E."/>
            <person name="Kallscheuer N."/>
            <person name="Luecker S."/>
            <person name="Lage O.M."/>
            <person name="Pohl T."/>
            <person name="Merkel B.J."/>
            <person name="Hornburger P."/>
            <person name="Mueller R.-W."/>
            <person name="Bruemmer F."/>
            <person name="Labrenz M."/>
            <person name="Spormann A.M."/>
            <person name="Op den Camp H."/>
            <person name="Overmann J."/>
            <person name="Amann R."/>
            <person name="Jetten M.S.M."/>
            <person name="Mascher T."/>
            <person name="Medema M.H."/>
            <person name="Devos D.P."/>
            <person name="Kaster A.-K."/>
            <person name="Ovreas L."/>
            <person name="Rohde M."/>
            <person name="Galperin M.Y."/>
            <person name="Jogler C."/>
        </authorList>
    </citation>
    <scope>NUCLEOTIDE SEQUENCE [LARGE SCALE GENOMIC DNA]</scope>
    <source>
        <strain evidence="1 2">ETA_A1</strain>
    </source>
</reference>
<proteinExistence type="predicted"/>
<dbReference type="InterPro" id="IPR001753">
    <property type="entry name" value="Enoyl-CoA_hydra/iso"/>
</dbReference>
<dbReference type="GO" id="GO:0016509">
    <property type="term" value="F:long-chain (3S)-3-hydroxyacyl-CoA dehydrogenase (NAD+) activity"/>
    <property type="evidence" value="ECO:0007669"/>
    <property type="project" value="TreeGrafter"/>
</dbReference>
<dbReference type="PANTHER" id="PTHR43612:SF3">
    <property type="entry name" value="TRIFUNCTIONAL ENZYME SUBUNIT ALPHA, MITOCHONDRIAL"/>
    <property type="match status" value="1"/>
</dbReference>
<dbReference type="InterPro" id="IPR029045">
    <property type="entry name" value="ClpP/crotonase-like_dom_sf"/>
</dbReference>
<dbReference type="RefSeq" id="WP_145235453.1">
    <property type="nucleotide sequence ID" value="NZ_CP036273.1"/>
</dbReference>
<dbReference type="EMBL" id="CP036273">
    <property type="protein sequence ID" value="QDU19456.1"/>
    <property type="molecule type" value="Genomic_DNA"/>
</dbReference>
<dbReference type="KEGG" id="uli:ETAA1_13810"/>
<dbReference type="InterPro" id="IPR050136">
    <property type="entry name" value="FA_oxidation_alpha_subunit"/>
</dbReference>
<dbReference type="GO" id="GO:0006635">
    <property type="term" value="P:fatty acid beta-oxidation"/>
    <property type="evidence" value="ECO:0007669"/>
    <property type="project" value="TreeGrafter"/>
</dbReference>
<evidence type="ECO:0000313" key="2">
    <source>
        <dbReference type="Proteomes" id="UP000319576"/>
    </source>
</evidence>
<keyword evidence="2" id="KW-1185">Reference proteome</keyword>
<gene>
    <name evidence="1" type="primary">fadJ_2</name>
    <name evidence="1" type="ORF">ETAA1_13810</name>
</gene>
<dbReference type="SUPFAM" id="SSF52096">
    <property type="entry name" value="ClpP/crotonase"/>
    <property type="match status" value="1"/>
</dbReference>
<dbReference type="Gene3D" id="3.90.226.10">
    <property type="entry name" value="2-enoyl-CoA Hydratase, Chain A, domain 1"/>
    <property type="match status" value="1"/>
</dbReference>
<dbReference type="PANTHER" id="PTHR43612">
    <property type="entry name" value="TRIFUNCTIONAL ENZYME SUBUNIT ALPHA"/>
    <property type="match status" value="1"/>
</dbReference>
<dbReference type="AlphaFoldDB" id="A0A517XPN5"/>
<protein>
    <submittedName>
        <fullName evidence="1">Fatty acid oxidation complex subunit alpha</fullName>
    </submittedName>
</protein>
<sequence>MPDPAVRVEVRPDRVAVLTIDQPGAKVNVLTVALWDELEVALDALPPDLAGLVIASGKPGCFIAGADLKLLADATPGDPAVKAFIEQGLRVLAKLEALPFPTCAAIDGVALGGGLELALACDLRVMSADQKYRIGVPEVNLGLIPGWGGTQRLPRLIGLARALPLLVEGRQLDLFEAISAGVVTFVEVPSDFRGETLDEIARFVGTLPRPFHRKQHDSFPDAAKPPPPPLDASTAAREVYRVATDGLRLPLADGIKLETEAFLRLAGSDESRGKIAAFFAARKR</sequence>